<dbReference type="Gene3D" id="3.40.50.1820">
    <property type="entry name" value="alpha/beta hydrolase"/>
    <property type="match status" value="1"/>
</dbReference>
<dbReference type="PIRSF" id="PIRSF005539">
    <property type="entry name" value="Pept_S33_TRI_F1"/>
    <property type="match status" value="1"/>
</dbReference>
<dbReference type="OrthoDB" id="9796770at2"/>
<name>A0A1G7I7H6_9FLAO</name>
<proteinExistence type="inferred from homology"/>
<keyword evidence="2 3" id="KW-0378">Hydrolase</keyword>
<dbReference type="AlphaFoldDB" id="A0A1G7I7H6"/>
<dbReference type="GO" id="GO:0008233">
    <property type="term" value="F:peptidase activity"/>
    <property type="evidence" value="ECO:0007669"/>
    <property type="project" value="InterPro"/>
</dbReference>
<dbReference type="PROSITE" id="PS51257">
    <property type="entry name" value="PROKAR_LIPOPROTEIN"/>
    <property type="match status" value="1"/>
</dbReference>
<evidence type="ECO:0000313" key="6">
    <source>
        <dbReference type="EMBL" id="SDF08496.1"/>
    </source>
</evidence>
<accession>A0A1G7I7H6</accession>
<dbReference type="InterPro" id="IPR050266">
    <property type="entry name" value="AB_hydrolase_sf"/>
</dbReference>
<dbReference type="RefSeq" id="WP_093145008.1">
    <property type="nucleotide sequence ID" value="NZ_BMWO01000007.1"/>
</dbReference>
<evidence type="ECO:0000256" key="4">
    <source>
        <dbReference type="PIRSR" id="PIRSR005539-1"/>
    </source>
</evidence>
<keyword evidence="7" id="KW-1185">Reference proteome</keyword>
<dbReference type="GO" id="GO:0016020">
    <property type="term" value="C:membrane"/>
    <property type="evidence" value="ECO:0007669"/>
    <property type="project" value="TreeGrafter"/>
</dbReference>
<dbReference type="PRINTS" id="PR00793">
    <property type="entry name" value="PROAMNOPTASE"/>
</dbReference>
<dbReference type="GO" id="GO:0006508">
    <property type="term" value="P:proteolysis"/>
    <property type="evidence" value="ECO:0007669"/>
    <property type="project" value="InterPro"/>
</dbReference>
<gene>
    <name evidence="6" type="ORF">SAMN05421855_105126</name>
</gene>
<dbReference type="STRING" id="227084.SAMN05421855_105126"/>
<dbReference type="EMBL" id="FNBA01000005">
    <property type="protein sequence ID" value="SDF08496.1"/>
    <property type="molecule type" value="Genomic_DNA"/>
</dbReference>
<feature type="active site" description="Proton donor" evidence="4">
    <location>
        <position position="322"/>
    </location>
</feature>
<organism evidence="6 7">
    <name type="scientific">Ulvibacter litoralis</name>
    <dbReference type="NCBI Taxonomy" id="227084"/>
    <lineage>
        <taxon>Bacteria</taxon>
        <taxon>Pseudomonadati</taxon>
        <taxon>Bacteroidota</taxon>
        <taxon>Flavobacteriia</taxon>
        <taxon>Flavobacteriales</taxon>
        <taxon>Flavobacteriaceae</taxon>
        <taxon>Ulvibacter</taxon>
    </lineage>
</organism>
<protein>
    <submittedName>
        <fullName evidence="6">Proline iminopeptidase</fullName>
    </submittedName>
</protein>
<dbReference type="InterPro" id="IPR029058">
    <property type="entry name" value="AB_hydrolase_fold"/>
</dbReference>
<reference evidence="6 7" key="1">
    <citation type="submission" date="2016-10" db="EMBL/GenBank/DDBJ databases">
        <authorList>
            <person name="de Groot N.N."/>
        </authorList>
    </citation>
    <scope>NUCLEOTIDE SEQUENCE [LARGE SCALE GENOMIC DNA]</scope>
    <source>
        <strain evidence="6 7">DSM 16195</strain>
    </source>
</reference>
<dbReference type="Pfam" id="PF00561">
    <property type="entry name" value="Abhydrolase_1"/>
    <property type="match status" value="1"/>
</dbReference>
<dbReference type="NCBIfam" id="TIGR01250">
    <property type="entry name" value="pro_imino_pep_2"/>
    <property type="match status" value="1"/>
</dbReference>
<evidence type="ECO:0000256" key="3">
    <source>
        <dbReference type="PIRNR" id="PIRNR005539"/>
    </source>
</evidence>
<dbReference type="InterPro" id="IPR000073">
    <property type="entry name" value="AB_hydrolase_1"/>
</dbReference>
<dbReference type="PANTHER" id="PTHR43798:SF31">
    <property type="entry name" value="AB HYDROLASE SUPERFAMILY PROTEIN YCLE"/>
    <property type="match status" value="1"/>
</dbReference>
<dbReference type="PANTHER" id="PTHR43798">
    <property type="entry name" value="MONOACYLGLYCEROL LIPASE"/>
    <property type="match status" value="1"/>
</dbReference>
<evidence type="ECO:0000259" key="5">
    <source>
        <dbReference type="Pfam" id="PF00561"/>
    </source>
</evidence>
<feature type="active site" description="Nucleophile" evidence="4">
    <location>
        <position position="153"/>
    </location>
</feature>
<feature type="domain" description="AB hydrolase-1" evidence="5">
    <location>
        <begin position="76"/>
        <end position="329"/>
    </location>
</feature>
<comment type="similarity">
    <text evidence="1 3">Belongs to the peptidase S33 family.</text>
</comment>
<evidence type="ECO:0000256" key="1">
    <source>
        <dbReference type="ARBA" id="ARBA00010088"/>
    </source>
</evidence>
<dbReference type="SUPFAM" id="SSF53474">
    <property type="entry name" value="alpha/beta-Hydrolases"/>
    <property type="match status" value="1"/>
</dbReference>
<feature type="active site" evidence="4">
    <location>
        <position position="296"/>
    </location>
</feature>
<dbReference type="Proteomes" id="UP000199321">
    <property type="component" value="Unassembled WGS sequence"/>
</dbReference>
<evidence type="ECO:0000313" key="7">
    <source>
        <dbReference type="Proteomes" id="UP000199321"/>
    </source>
</evidence>
<dbReference type="InterPro" id="IPR002410">
    <property type="entry name" value="Peptidase_S33"/>
</dbReference>
<evidence type="ECO:0000256" key="2">
    <source>
        <dbReference type="ARBA" id="ARBA00022801"/>
    </source>
</evidence>
<dbReference type="InterPro" id="IPR005945">
    <property type="entry name" value="Pro_imino_pep"/>
</dbReference>
<sequence length="350" mass="40370">MKNAIYFLIISAVLLLSCAEKQETATKETVSKSSYMDYSNSDDQITGGIKMIPITTPKGTFNVWTKRVGNNPKMKVLLLHGGPGGTHEFFENFDGYLPNEEIEYIYYDQLDSYYSDKPNDSTLWTTKHFVEEVEQVRKALNLDKNNFYLLGQSWGGILAMEYALKYQDNLKGLIISNMMASIPEYEKYAEVLGAQLPPEIYREIKEIEANEDFSNPRYAELVMNNYYTKHILRKPLDEWPEFVNRSFSHLNSKIYIYMQGHSEFGVTANATLKTWDISDRLKEIKTPTLMIGGKYDTMDPKYMEWMSTQVQYGRSLTCNAGHVSQYDDPETYFSGLVQFIKDVNSGDFKN</sequence>